<accession>A0ABX8FBJ1</accession>
<feature type="transmembrane region" description="Helical" evidence="1">
    <location>
        <begin position="74"/>
        <end position="93"/>
    </location>
</feature>
<dbReference type="Pfam" id="PF18160">
    <property type="entry name" value="SLATT_5"/>
    <property type="match status" value="1"/>
</dbReference>
<feature type="transmembrane region" description="Helical" evidence="1">
    <location>
        <begin position="186"/>
        <end position="208"/>
    </location>
</feature>
<organism evidence="3 4">
    <name type="scientific">Cytobacillus gottheilii</name>
    <dbReference type="NCBI Taxonomy" id="859144"/>
    <lineage>
        <taxon>Bacteria</taxon>
        <taxon>Bacillati</taxon>
        <taxon>Bacillota</taxon>
        <taxon>Bacilli</taxon>
        <taxon>Bacillales</taxon>
        <taxon>Bacillaceae</taxon>
        <taxon>Cytobacillus</taxon>
    </lineage>
</organism>
<dbReference type="NCBIfam" id="NF033631">
    <property type="entry name" value="SLATT_5"/>
    <property type="match status" value="1"/>
</dbReference>
<evidence type="ECO:0000256" key="1">
    <source>
        <dbReference type="SAM" id="Phobius"/>
    </source>
</evidence>
<sequence>MNKIPYKERDILFEIDHKIYTFNKTRNNKIKQSLRLEKYTEMWKLITFILNIEAVIFVILSIGAKNDSVFDNDYFVIISSVFSIYVILIQYYISEQRYGERALKAHYQQLHIEDLILSLKNLLIMNNSIEIELKGSYLTNEFNRLIYEYQTILKNNENHSPIDFLLASEEETGSKLLPKDFTKDNVMIYSNLIFCVLIPLIIIIVLIFT</sequence>
<keyword evidence="1" id="KW-0472">Membrane</keyword>
<keyword evidence="1" id="KW-0812">Transmembrane</keyword>
<name>A0ABX8FBJ1_9BACI</name>
<feature type="transmembrane region" description="Helical" evidence="1">
    <location>
        <begin position="42"/>
        <end position="62"/>
    </location>
</feature>
<reference evidence="3 4" key="1">
    <citation type="submission" date="2021-03" db="EMBL/GenBank/DDBJ databases">
        <title>The first data on the complete genome of the tetrodotoxin-producing bacterium.</title>
        <authorList>
            <person name="Melnikova D.I."/>
            <person name="Nijland R."/>
            <person name="Magarlamov T.Y."/>
        </authorList>
    </citation>
    <scope>NUCLEOTIDE SEQUENCE [LARGE SCALE GENOMIC DNA]</scope>
    <source>
        <strain evidence="3 4">1839</strain>
    </source>
</reference>
<keyword evidence="1" id="KW-1133">Transmembrane helix</keyword>
<protein>
    <submittedName>
        <fullName evidence="3">SLATT domain-containing protein</fullName>
    </submittedName>
</protein>
<dbReference type="RefSeq" id="WP_214476774.1">
    <property type="nucleotide sequence ID" value="NZ_CP071709.1"/>
</dbReference>
<proteinExistence type="predicted"/>
<dbReference type="InterPro" id="IPR041115">
    <property type="entry name" value="SLATT_5"/>
</dbReference>
<dbReference type="EMBL" id="CP071709">
    <property type="protein sequence ID" value="QVY61564.1"/>
    <property type="molecule type" value="Genomic_DNA"/>
</dbReference>
<evidence type="ECO:0000313" key="3">
    <source>
        <dbReference type="EMBL" id="QVY61564.1"/>
    </source>
</evidence>
<keyword evidence="4" id="KW-1185">Reference proteome</keyword>
<evidence type="ECO:0000259" key="2">
    <source>
        <dbReference type="Pfam" id="PF18160"/>
    </source>
</evidence>
<evidence type="ECO:0000313" key="4">
    <source>
        <dbReference type="Proteomes" id="UP000679247"/>
    </source>
</evidence>
<feature type="domain" description="SMODS and SLOG-associating 2TM effector" evidence="2">
    <location>
        <begin position="15"/>
        <end position="206"/>
    </location>
</feature>
<gene>
    <name evidence="3" type="ORF">J1899_21965</name>
</gene>
<dbReference type="Proteomes" id="UP000679247">
    <property type="component" value="Chromosome"/>
</dbReference>